<organism evidence="2 3">
    <name type="scientific">Pediococcus parvulus</name>
    <dbReference type="NCBI Taxonomy" id="54062"/>
    <lineage>
        <taxon>Bacteria</taxon>
        <taxon>Bacillati</taxon>
        <taxon>Bacillota</taxon>
        <taxon>Bacilli</taxon>
        <taxon>Lactobacillales</taxon>
        <taxon>Lactobacillaceae</taxon>
        <taxon>Pediococcus</taxon>
    </lineage>
</organism>
<dbReference type="AlphaFoldDB" id="A0AAP5TBW2"/>
<dbReference type="GO" id="GO:0016747">
    <property type="term" value="F:acyltransferase activity, transferring groups other than amino-acyl groups"/>
    <property type="evidence" value="ECO:0007669"/>
    <property type="project" value="InterPro"/>
</dbReference>
<dbReference type="Pfam" id="PF13302">
    <property type="entry name" value="Acetyltransf_3"/>
    <property type="match status" value="1"/>
</dbReference>
<dbReference type="EMBL" id="WERX01000029">
    <property type="protein sequence ID" value="MDV7694908.1"/>
    <property type="molecule type" value="Genomic_DNA"/>
</dbReference>
<name>A0AAP5TBW2_9LACO</name>
<proteinExistence type="predicted"/>
<dbReference type="Gene3D" id="3.40.630.30">
    <property type="match status" value="1"/>
</dbReference>
<comment type="caution">
    <text evidence="2">The sequence shown here is derived from an EMBL/GenBank/DDBJ whole genome shotgun (WGS) entry which is preliminary data.</text>
</comment>
<protein>
    <submittedName>
        <fullName evidence="2">GNAT family N-acetyltransferase</fullName>
    </submittedName>
</protein>
<dbReference type="InterPro" id="IPR051531">
    <property type="entry name" value="N-acetyltransferase"/>
</dbReference>
<feature type="domain" description="N-acetyltransferase" evidence="1">
    <location>
        <begin position="23"/>
        <end position="177"/>
    </location>
</feature>
<sequence length="188" mass="21338">MAVNKKIYTTRLKLRPFVPADLTGLRAIVENKEIAEMASFRVATNAFESDYFLQQLMQPNIWAMTLKQTSEVIGSIGLYPVVGDNHERDPLKLELGYMVNQDFWGYGYMTEAVQSILNHSFHENYAYVVLASTYAENKRSAAILEHLSFKKVGEHTLPASVLNPVSRQENFYQLTAQAFIEGGHYATH</sequence>
<reference evidence="2" key="1">
    <citation type="submission" date="2019-10" db="EMBL/GenBank/DDBJ databases">
        <title>Malate fermentation in French cider.</title>
        <authorList>
            <person name="Cousin F.J."/>
            <person name="Medina Fernandez S."/>
            <person name="Misery B."/>
            <person name="Laplace J.-M."/>
            <person name="Cretenet M."/>
        </authorList>
    </citation>
    <scope>NUCLEOTIDE SEQUENCE</scope>
    <source>
        <strain evidence="2">UCMA15901</strain>
    </source>
</reference>
<dbReference type="InterPro" id="IPR000182">
    <property type="entry name" value="GNAT_dom"/>
</dbReference>
<gene>
    <name evidence="2" type="ORF">GA842_08600</name>
</gene>
<accession>A0AAP5TBW2</accession>
<dbReference type="PROSITE" id="PS51186">
    <property type="entry name" value="GNAT"/>
    <property type="match status" value="1"/>
</dbReference>
<evidence type="ECO:0000313" key="2">
    <source>
        <dbReference type="EMBL" id="MDV7694908.1"/>
    </source>
</evidence>
<dbReference type="PANTHER" id="PTHR43792">
    <property type="entry name" value="GNAT FAMILY, PUTATIVE (AFU_ORTHOLOGUE AFUA_3G00765)-RELATED-RELATED"/>
    <property type="match status" value="1"/>
</dbReference>
<evidence type="ECO:0000313" key="3">
    <source>
        <dbReference type="Proteomes" id="UP001275867"/>
    </source>
</evidence>
<dbReference type="SUPFAM" id="SSF55729">
    <property type="entry name" value="Acyl-CoA N-acyltransferases (Nat)"/>
    <property type="match status" value="1"/>
</dbReference>
<dbReference type="Proteomes" id="UP001275867">
    <property type="component" value="Unassembled WGS sequence"/>
</dbReference>
<dbReference type="InterPro" id="IPR016181">
    <property type="entry name" value="Acyl_CoA_acyltransferase"/>
</dbReference>
<evidence type="ECO:0000259" key="1">
    <source>
        <dbReference type="PROSITE" id="PS51186"/>
    </source>
</evidence>